<evidence type="ECO:0000256" key="11">
    <source>
        <dbReference type="SAM" id="Phobius"/>
    </source>
</evidence>
<evidence type="ECO:0000256" key="1">
    <source>
        <dbReference type="ARBA" id="ARBA00004377"/>
    </source>
</evidence>
<dbReference type="Pfam" id="PF12019">
    <property type="entry name" value="GspH"/>
    <property type="match status" value="1"/>
</dbReference>
<dbReference type="InterPro" id="IPR049875">
    <property type="entry name" value="TypeII_GspH"/>
</dbReference>
<dbReference type="PROSITE" id="PS00409">
    <property type="entry name" value="PROKAR_NTER_METHYL"/>
    <property type="match status" value="1"/>
</dbReference>
<dbReference type="InterPro" id="IPR045584">
    <property type="entry name" value="Pilin-like"/>
</dbReference>
<evidence type="ECO:0000256" key="2">
    <source>
        <dbReference type="ARBA" id="ARBA00021549"/>
    </source>
</evidence>
<dbReference type="InterPro" id="IPR022346">
    <property type="entry name" value="T2SS_GspH"/>
</dbReference>
<evidence type="ECO:0000256" key="4">
    <source>
        <dbReference type="ARBA" id="ARBA00022481"/>
    </source>
</evidence>
<keyword evidence="6 11" id="KW-0812">Transmembrane</keyword>
<evidence type="ECO:0000256" key="9">
    <source>
        <dbReference type="ARBA" id="ARBA00025772"/>
    </source>
</evidence>
<name>A0A2W5MEI0_9GAMM</name>
<dbReference type="GO" id="GO:0015628">
    <property type="term" value="P:protein secretion by the type II secretion system"/>
    <property type="evidence" value="ECO:0007669"/>
    <property type="project" value="InterPro"/>
</dbReference>
<gene>
    <name evidence="13" type="primary">gspH</name>
    <name evidence="13" type="ORF">DI564_03055</name>
</gene>
<protein>
    <recommendedName>
        <fullName evidence="2">Type II secretion system protein H</fullName>
    </recommendedName>
    <alternativeName>
        <fullName evidence="10">General secretion pathway protein H</fullName>
    </alternativeName>
</protein>
<evidence type="ECO:0000313" key="14">
    <source>
        <dbReference type="Proteomes" id="UP000249046"/>
    </source>
</evidence>
<evidence type="ECO:0000256" key="8">
    <source>
        <dbReference type="ARBA" id="ARBA00023136"/>
    </source>
</evidence>
<keyword evidence="7 11" id="KW-1133">Transmembrane helix</keyword>
<dbReference type="InterPro" id="IPR012902">
    <property type="entry name" value="N_methyl_site"/>
</dbReference>
<evidence type="ECO:0000259" key="12">
    <source>
        <dbReference type="Pfam" id="PF12019"/>
    </source>
</evidence>
<dbReference type="Proteomes" id="UP000249046">
    <property type="component" value="Unassembled WGS sequence"/>
</dbReference>
<evidence type="ECO:0000256" key="10">
    <source>
        <dbReference type="ARBA" id="ARBA00030775"/>
    </source>
</evidence>
<dbReference type="Gene3D" id="3.55.40.10">
    <property type="entry name" value="minor pseudopilin epsh domain"/>
    <property type="match status" value="1"/>
</dbReference>
<evidence type="ECO:0000256" key="6">
    <source>
        <dbReference type="ARBA" id="ARBA00022692"/>
    </source>
</evidence>
<comment type="similarity">
    <text evidence="9">Belongs to the GSP H family.</text>
</comment>
<feature type="transmembrane region" description="Helical" evidence="11">
    <location>
        <begin position="21"/>
        <end position="42"/>
    </location>
</feature>
<dbReference type="SUPFAM" id="SSF54523">
    <property type="entry name" value="Pili subunits"/>
    <property type="match status" value="1"/>
</dbReference>
<sequence>MRALRRGRHRAPRPRAAGFTLIEVLVVIVIVGVLALAVTLAVGGSAERRLRGEAERFAALVAHACTQAELGGRDIGIAVLAGGYGFSRFDSEGWLPLPDEGELRRRVWPEGLTAELGRDGRPLARSASGDRPQLVCFASGELTPFDLLLRLGDAGEAQRVRGESDGTVETESVAAR</sequence>
<dbReference type="InterPro" id="IPR002416">
    <property type="entry name" value="T2SS_protein-GspH"/>
</dbReference>
<keyword evidence="5" id="KW-0997">Cell inner membrane</keyword>
<comment type="caution">
    <text evidence="13">The sequence shown here is derived from an EMBL/GenBank/DDBJ whole genome shotgun (WGS) entry which is preliminary data.</text>
</comment>
<feature type="domain" description="General secretion pathway GspH" evidence="12">
    <location>
        <begin position="53"/>
        <end position="166"/>
    </location>
</feature>
<dbReference type="Pfam" id="PF07963">
    <property type="entry name" value="N_methyl"/>
    <property type="match status" value="1"/>
</dbReference>
<dbReference type="NCBIfam" id="TIGR02532">
    <property type="entry name" value="IV_pilin_GFxxxE"/>
    <property type="match status" value="1"/>
</dbReference>
<keyword evidence="3" id="KW-1003">Cell membrane</keyword>
<keyword evidence="4" id="KW-0488">Methylation</keyword>
<dbReference type="GO" id="GO:0005886">
    <property type="term" value="C:plasma membrane"/>
    <property type="evidence" value="ECO:0007669"/>
    <property type="project" value="UniProtKB-SubCell"/>
</dbReference>
<proteinExistence type="inferred from homology"/>
<dbReference type="NCBIfam" id="TIGR01708">
    <property type="entry name" value="typeII_sec_gspH"/>
    <property type="match status" value="1"/>
</dbReference>
<dbReference type="GO" id="GO:0015627">
    <property type="term" value="C:type II protein secretion system complex"/>
    <property type="evidence" value="ECO:0007669"/>
    <property type="project" value="InterPro"/>
</dbReference>
<organism evidence="13 14">
    <name type="scientific">Rhodanobacter denitrificans</name>
    <dbReference type="NCBI Taxonomy" id="666685"/>
    <lineage>
        <taxon>Bacteria</taxon>
        <taxon>Pseudomonadati</taxon>
        <taxon>Pseudomonadota</taxon>
        <taxon>Gammaproteobacteria</taxon>
        <taxon>Lysobacterales</taxon>
        <taxon>Rhodanobacteraceae</taxon>
        <taxon>Rhodanobacter</taxon>
    </lineage>
</organism>
<dbReference type="AlphaFoldDB" id="A0A2W5MEI0"/>
<evidence type="ECO:0000256" key="3">
    <source>
        <dbReference type="ARBA" id="ARBA00022475"/>
    </source>
</evidence>
<reference evidence="13 14" key="1">
    <citation type="submission" date="2017-08" db="EMBL/GenBank/DDBJ databases">
        <title>Infants hospitalized years apart are colonized by the same room-sourced microbial strains.</title>
        <authorList>
            <person name="Brooks B."/>
            <person name="Olm M.R."/>
            <person name="Firek B.A."/>
            <person name="Baker R."/>
            <person name="Thomas B.C."/>
            <person name="Morowitz M.J."/>
            <person name="Banfield J.F."/>
        </authorList>
    </citation>
    <scope>NUCLEOTIDE SEQUENCE [LARGE SCALE GENOMIC DNA]</scope>
    <source>
        <strain evidence="13">S2_005_003_R2_42</strain>
    </source>
</reference>
<comment type="subcellular location">
    <subcellularLocation>
        <location evidence="1">Cell inner membrane</location>
        <topology evidence="1">Single-pass membrane protein</topology>
    </subcellularLocation>
</comment>
<dbReference type="EMBL" id="QFPO01000003">
    <property type="protein sequence ID" value="PZQ18307.1"/>
    <property type="molecule type" value="Genomic_DNA"/>
</dbReference>
<evidence type="ECO:0000313" key="13">
    <source>
        <dbReference type="EMBL" id="PZQ18307.1"/>
    </source>
</evidence>
<evidence type="ECO:0000256" key="7">
    <source>
        <dbReference type="ARBA" id="ARBA00022989"/>
    </source>
</evidence>
<keyword evidence="8 11" id="KW-0472">Membrane</keyword>
<accession>A0A2W5MEI0</accession>
<evidence type="ECO:0000256" key="5">
    <source>
        <dbReference type="ARBA" id="ARBA00022519"/>
    </source>
</evidence>
<dbReference type="PRINTS" id="PR00885">
    <property type="entry name" value="BCTERIALGSPH"/>
</dbReference>